<dbReference type="Gene3D" id="3.40.50.2000">
    <property type="entry name" value="Glycogen Phosphorylase B"/>
    <property type="match status" value="1"/>
</dbReference>
<dbReference type="EC" id="3.6.1.57" evidence="2"/>
<keyword evidence="2" id="KW-0378">Hydrolase</keyword>
<dbReference type="AlphaFoldDB" id="A0A643J0Q8"/>
<dbReference type="GO" id="GO:0016787">
    <property type="term" value="F:hydrolase activity"/>
    <property type="evidence" value="ECO:0007669"/>
    <property type="project" value="UniProtKB-KW"/>
</dbReference>
<protein>
    <submittedName>
        <fullName evidence="2">UDP-2,4-diacetamido-2,4, 6-trideoxy-beta-L-altropyranose hydrolase</fullName>
        <ecNumber evidence="2">3.6.1.57</ecNumber>
    </submittedName>
</protein>
<sequence length="359" mass="39645">MRAVFRADASLQIGTGHVMRCLSMAREITVRGGECIFICREHKGHLIRQIQDLGFKVHTLPLEACLDSDTALPHARWLGSSQAKDAALCVEILKHIDAEWMVVDHYALDEQWEAFIKPLVRNLFVIDDLTDRKHDCNILLNQNLAVEPNGYAMLVPADARILCGPAYALLRPEFHAARQESIRARQGRPLKHILVSLGGIDKDNITLRAIDAIKSLDGCQFFDLTVVMGPNAPWKNSVHNALKSFPGRAELRIGVSNMAELMVASDVAIGAAGSTSWERCVLGLPTLILILADNQLSIGRALQAEGAAQVIELEGLEHELPRQLALLMSRNDIREVMSQAASYVCDGLGVQRVVDHIYE</sequence>
<dbReference type="GO" id="GO:0016758">
    <property type="term" value="F:hexosyltransferase activity"/>
    <property type="evidence" value="ECO:0007669"/>
    <property type="project" value="InterPro"/>
</dbReference>
<dbReference type="InterPro" id="IPR020023">
    <property type="entry name" value="PseG"/>
</dbReference>
<dbReference type="SUPFAM" id="SSF53756">
    <property type="entry name" value="UDP-Glycosyltransferase/glycogen phosphorylase"/>
    <property type="match status" value="1"/>
</dbReference>
<evidence type="ECO:0000259" key="1">
    <source>
        <dbReference type="Pfam" id="PF04101"/>
    </source>
</evidence>
<evidence type="ECO:0000313" key="2">
    <source>
        <dbReference type="EMBL" id="KAB0765969.1"/>
    </source>
</evidence>
<dbReference type="EMBL" id="VZIV01000013">
    <property type="protein sequence ID" value="KAB0765969.1"/>
    <property type="molecule type" value="Genomic_DNA"/>
</dbReference>
<feature type="domain" description="Glycosyl transferase family 28 C-terminal" evidence="1">
    <location>
        <begin position="220"/>
        <end position="340"/>
    </location>
</feature>
<dbReference type="InterPro" id="IPR007235">
    <property type="entry name" value="Glyco_trans_28_C"/>
</dbReference>
<gene>
    <name evidence="2" type="primary">pseG</name>
    <name evidence="2" type="ORF">F7O97_08495</name>
</gene>
<name>A0A643J0Q8_PSEAI</name>
<comment type="caution">
    <text evidence="2">The sequence shown here is derived from an EMBL/GenBank/DDBJ whole genome shotgun (WGS) entry which is preliminary data.</text>
</comment>
<dbReference type="PANTHER" id="PTHR21015">
    <property type="entry name" value="UDP-N-ACETYLGLUCOSAMINE--N-ACETYLMURAMYL-(PENTAPEPTIDE) PYROPHOSPHORYL-UNDECAPRENOL N-ACETYLGLUCOSAMINE TRANSFERASE 1"/>
    <property type="match status" value="1"/>
</dbReference>
<organism evidence="2">
    <name type="scientific">Pseudomonas aeruginosa</name>
    <dbReference type="NCBI Taxonomy" id="287"/>
    <lineage>
        <taxon>Bacteria</taxon>
        <taxon>Pseudomonadati</taxon>
        <taxon>Pseudomonadota</taxon>
        <taxon>Gammaproteobacteria</taxon>
        <taxon>Pseudomonadales</taxon>
        <taxon>Pseudomonadaceae</taxon>
        <taxon>Pseudomonas</taxon>
    </lineage>
</organism>
<reference evidence="2" key="1">
    <citation type="submission" date="2019-09" db="EMBL/GenBank/DDBJ databases">
        <title>Whole genome sequence analysis of bacterial isolates in patients.</title>
        <authorList>
            <person name="Jeong K.C."/>
        </authorList>
    </citation>
    <scope>NUCLEOTIDE SEQUENCE</scope>
    <source>
        <strain evidence="2">KCJ3K105</strain>
    </source>
</reference>
<dbReference type="Gene3D" id="3.40.50.11190">
    <property type="match status" value="1"/>
</dbReference>
<dbReference type="NCBIfam" id="TIGR03590">
    <property type="entry name" value="PseG"/>
    <property type="match status" value="1"/>
</dbReference>
<dbReference type="Pfam" id="PF04101">
    <property type="entry name" value="Glyco_tran_28_C"/>
    <property type="match status" value="1"/>
</dbReference>
<accession>A0A643J0Q8</accession>
<dbReference type="PANTHER" id="PTHR21015:SF22">
    <property type="entry name" value="GLYCOSYLTRANSFERASE"/>
    <property type="match status" value="1"/>
</dbReference>
<proteinExistence type="predicted"/>
<dbReference type="RefSeq" id="WP_096083263.1">
    <property type="nucleotide sequence ID" value="NZ_JACYEF010000009.1"/>
</dbReference>